<proteinExistence type="predicted"/>
<gene>
    <name evidence="1" type="ORF">Rhe02_46540</name>
</gene>
<keyword evidence="2" id="KW-1185">Reference proteome</keyword>
<evidence type="ECO:0000313" key="2">
    <source>
        <dbReference type="Proteomes" id="UP000612899"/>
    </source>
</evidence>
<reference evidence="1" key="1">
    <citation type="submission" date="2021-01" db="EMBL/GenBank/DDBJ databases">
        <title>Whole genome shotgun sequence of Rhizocola hellebori NBRC 109834.</title>
        <authorList>
            <person name="Komaki H."/>
            <person name="Tamura T."/>
        </authorList>
    </citation>
    <scope>NUCLEOTIDE SEQUENCE</scope>
    <source>
        <strain evidence="1">NBRC 109834</strain>
    </source>
</reference>
<organism evidence="1 2">
    <name type="scientific">Rhizocola hellebori</name>
    <dbReference type="NCBI Taxonomy" id="1392758"/>
    <lineage>
        <taxon>Bacteria</taxon>
        <taxon>Bacillati</taxon>
        <taxon>Actinomycetota</taxon>
        <taxon>Actinomycetes</taxon>
        <taxon>Micromonosporales</taxon>
        <taxon>Micromonosporaceae</taxon>
        <taxon>Rhizocola</taxon>
    </lineage>
</organism>
<evidence type="ECO:0000313" key="1">
    <source>
        <dbReference type="EMBL" id="GIH06587.1"/>
    </source>
</evidence>
<dbReference type="Proteomes" id="UP000612899">
    <property type="component" value="Unassembled WGS sequence"/>
</dbReference>
<dbReference type="AlphaFoldDB" id="A0A8J3QB37"/>
<dbReference type="EMBL" id="BONY01000028">
    <property type="protein sequence ID" value="GIH06587.1"/>
    <property type="molecule type" value="Genomic_DNA"/>
</dbReference>
<name>A0A8J3QB37_9ACTN</name>
<comment type="caution">
    <text evidence="1">The sequence shown here is derived from an EMBL/GenBank/DDBJ whole genome shotgun (WGS) entry which is preliminary data.</text>
</comment>
<protein>
    <submittedName>
        <fullName evidence="1">Uncharacterized protein</fullName>
    </submittedName>
</protein>
<accession>A0A8J3QB37</accession>
<sequence>MLGDPNGGTDGLLRPEQTRILFVEGSGLIVKLMLRVPLPHLVGVEELVWQVMSIGRRDRREQRCGAGGGYDQTAGFIKKPFAGKILQLCPELPRALGKWHILGTFGIGRTDDTTATVTGPSGMAGLELLYAEDFHLPASQLHERIATHGTQADYHHIHIWRAHHREPRLIGD</sequence>